<keyword evidence="2" id="KW-1185">Reference proteome</keyword>
<dbReference type="AlphaFoldDB" id="A0AAE7E414"/>
<proteinExistence type="predicted"/>
<dbReference type="InterPro" id="IPR021341">
    <property type="entry name" value="DUF2958"/>
</dbReference>
<name>A0AAE7E414_9BACT</name>
<dbReference type="RefSeq" id="WP_128359043.1">
    <property type="nucleotide sequence ID" value="NZ_CP053840.1"/>
</dbReference>
<gene>
    <name evidence="1" type="ORF">AVENP_2295</name>
</gene>
<dbReference type="KEGG" id="avp:AVENP_2295"/>
<dbReference type="Pfam" id="PF11171">
    <property type="entry name" value="DUF2958"/>
    <property type="match status" value="1"/>
</dbReference>
<protein>
    <submittedName>
        <fullName evidence="1">DUF2958 domain-containing protein</fullName>
    </submittedName>
</protein>
<organism evidence="1 2">
    <name type="scientific">Arcobacter venerupis</name>
    <dbReference type="NCBI Taxonomy" id="1054033"/>
    <lineage>
        <taxon>Bacteria</taxon>
        <taxon>Pseudomonadati</taxon>
        <taxon>Campylobacterota</taxon>
        <taxon>Epsilonproteobacteria</taxon>
        <taxon>Campylobacterales</taxon>
        <taxon>Arcobacteraceae</taxon>
        <taxon>Arcobacter</taxon>
    </lineage>
</organism>
<reference evidence="1 2" key="1">
    <citation type="submission" date="2020-05" db="EMBL/GenBank/DDBJ databases">
        <title>Complete genome sequencing of Campylobacter and Arcobacter type strains.</title>
        <authorList>
            <person name="Miller W.G."/>
            <person name="Yee E."/>
        </authorList>
    </citation>
    <scope>NUCLEOTIDE SEQUENCE [LARGE SCALE GENOMIC DNA]</scope>
    <source>
        <strain evidence="1 2">LMG 26156</strain>
    </source>
</reference>
<evidence type="ECO:0000313" key="1">
    <source>
        <dbReference type="EMBL" id="QKF67823.1"/>
    </source>
</evidence>
<accession>A0AAE7E414</accession>
<sequence>MNSLIPQSILENIPDLYETERSLNPICQIKLFTPDAQWTWYIIEISKEDKSTCYGYVVGFESELGYFSLKEIESIKGALGLGVERDISFKPTALEIIRKFK</sequence>
<dbReference type="EMBL" id="CP053840">
    <property type="protein sequence ID" value="QKF67823.1"/>
    <property type="molecule type" value="Genomic_DNA"/>
</dbReference>
<evidence type="ECO:0000313" key="2">
    <source>
        <dbReference type="Proteomes" id="UP000503482"/>
    </source>
</evidence>
<dbReference type="Proteomes" id="UP000503482">
    <property type="component" value="Chromosome"/>
</dbReference>